<dbReference type="EMBL" id="JACDUS010000002">
    <property type="protein sequence ID" value="MBA2880792.1"/>
    <property type="molecule type" value="Genomic_DNA"/>
</dbReference>
<dbReference type="Proteomes" id="UP000525298">
    <property type="component" value="Unassembled WGS sequence"/>
</dbReference>
<comment type="caution">
    <text evidence="7">The sequence shown here is derived from an EMBL/GenBank/DDBJ whole genome shotgun (WGS) entry which is preliminary data.</text>
</comment>
<reference evidence="7 8" key="1">
    <citation type="submission" date="2020-07" db="EMBL/GenBank/DDBJ databases">
        <title>Genomic Encyclopedia of Type Strains, Phase IV (KMG-IV): sequencing the most valuable type-strain genomes for metagenomic binning, comparative biology and taxonomic classification.</title>
        <authorList>
            <person name="Goeker M."/>
        </authorList>
    </citation>
    <scope>NUCLEOTIDE SEQUENCE [LARGE SCALE GENOMIC DNA]</scope>
    <source>
        <strain evidence="7 8">DSM 17721</strain>
    </source>
</reference>
<keyword evidence="3" id="KW-0511">Multifunctional enzyme</keyword>
<comment type="pathway">
    <text evidence="3 4">Cofactor biosynthesis; coenzyme A biosynthesis; CoA from (R)-pantothenate: step 2/5.</text>
</comment>
<dbReference type="Pfam" id="PF02441">
    <property type="entry name" value="Flavoprotein"/>
    <property type="match status" value="1"/>
</dbReference>
<dbReference type="GO" id="GO:0004632">
    <property type="term" value="F:phosphopantothenate--cysteine ligase activity"/>
    <property type="evidence" value="ECO:0007669"/>
    <property type="project" value="UniProtKB-UniRule"/>
</dbReference>
<comment type="caution">
    <text evidence="3">Lacks conserved residue(s) required for the propagation of feature annotation.</text>
</comment>
<dbReference type="PANTHER" id="PTHR14359:SF6">
    <property type="entry name" value="PHOSPHOPANTOTHENOYLCYSTEINE DECARBOXYLASE"/>
    <property type="match status" value="1"/>
</dbReference>
<feature type="binding site" evidence="3">
    <location>
        <position position="327"/>
    </location>
    <ligand>
        <name>CTP</name>
        <dbReference type="ChEBI" id="CHEBI:37563"/>
    </ligand>
</feature>
<dbReference type="NCBIfam" id="TIGR00521">
    <property type="entry name" value="coaBC_dfp"/>
    <property type="match status" value="1"/>
</dbReference>
<gene>
    <name evidence="3" type="primary">coaBC</name>
    <name evidence="7" type="ORF">HNR65_001110</name>
</gene>
<dbReference type="SUPFAM" id="SSF52507">
    <property type="entry name" value="Homo-oligomeric flavin-containing Cys decarboxylases, HFCD"/>
    <property type="match status" value="1"/>
</dbReference>
<feature type="binding site" evidence="3">
    <location>
        <position position="282"/>
    </location>
    <ligand>
        <name>CTP</name>
        <dbReference type="ChEBI" id="CHEBI:37563"/>
    </ligand>
</feature>
<comment type="similarity">
    <text evidence="3 4">In the N-terminal section; belongs to the HFCD (homo-oligomeric flavin containing Cys decarboxylase) superfamily.</text>
</comment>
<evidence type="ECO:0000313" key="7">
    <source>
        <dbReference type="EMBL" id="MBA2880792.1"/>
    </source>
</evidence>
<dbReference type="UniPathway" id="UPA00241">
    <property type="reaction ID" value="UER00353"/>
</dbReference>
<evidence type="ECO:0000256" key="4">
    <source>
        <dbReference type="RuleBase" id="RU364078"/>
    </source>
</evidence>
<dbReference type="InterPro" id="IPR035929">
    <property type="entry name" value="CoaB-like_sf"/>
</dbReference>
<feature type="domain" description="Flavoprotein" evidence="5">
    <location>
        <begin position="10"/>
        <end position="182"/>
    </location>
</feature>
<comment type="cofactor">
    <cofactor evidence="3">
        <name>Mg(2+)</name>
        <dbReference type="ChEBI" id="CHEBI:18420"/>
    </cofactor>
</comment>
<dbReference type="EC" id="4.1.1.36" evidence="3"/>
<dbReference type="InterPro" id="IPR005252">
    <property type="entry name" value="CoaBC"/>
</dbReference>
<keyword evidence="3 4" id="KW-0436">Ligase</keyword>
<dbReference type="InterPro" id="IPR036551">
    <property type="entry name" value="Flavin_trans-like"/>
</dbReference>
<dbReference type="AlphaFoldDB" id="A0A7W0C7Y5"/>
<dbReference type="GO" id="GO:0004633">
    <property type="term" value="F:phosphopantothenoylcysteine decarboxylase activity"/>
    <property type="evidence" value="ECO:0007669"/>
    <property type="project" value="UniProtKB-UniRule"/>
</dbReference>
<evidence type="ECO:0000259" key="5">
    <source>
        <dbReference type="Pfam" id="PF02441"/>
    </source>
</evidence>
<accession>A0A7W0C7Y5</accession>
<comment type="similarity">
    <text evidence="3 4">In the C-terminal section; belongs to the PPC synthetase family.</text>
</comment>
<sequence>METWPPISGKTILLGVSGGIAAYKSVELMRLLQRAGARVNVAMTRNAAAFVAPLTFQAISSSPVFMDMYDSPEDDAMHHISWAEAADAAVIAPATGNIIGKLANGIADDALTTLMLAVTAPKLICPAMNTHMYENRAVQRNIETLESDGYIIVEPSEGELACKAVGPGRLADPESIFEHIINVFLPNDYFNKRVLVTAGPTREPMDPVRFISNPSSGKMGYAIARAAAGRGAHVVLVSGPTDLEAPLGVCRINVETAQEMADAVLAESDAADVIIKAAAVSDYTPADKAPHKLKKGEDALTVVFDRTVDILAELGKRKKSNQVLVGFAAETRDLEKNAAKKLGAKNLDMIAGNLVIGPASAFAAQTSSIQLFFKDGSKEPVPPMDKQGAAHVLLDRILSAGQPEAGK</sequence>
<evidence type="ECO:0000256" key="3">
    <source>
        <dbReference type="HAMAP-Rule" id="MF_02225"/>
    </source>
</evidence>
<evidence type="ECO:0000313" key="8">
    <source>
        <dbReference type="Proteomes" id="UP000525298"/>
    </source>
</evidence>
<evidence type="ECO:0000256" key="2">
    <source>
        <dbReference type="ARBA" id="ARBA00023239"/>
    </source>
</evidence>
<keyword evidence="2 3" id="KW-0456">Lyase</keyword>
<feature type="active site" description="Proton donor" evidence="3">
    <location>
        <position position="162"/>
    </location>
</feature>
<keyword evidence="3" id="KW-0460">Magnesium</keyword>
<dbReference type="GO" id="GO:0071513">
    <property type="term" value="C:phosphopantothenoylcysteine decarboxylase complex"/>
    <property type="evidence" value="ECO:0007669"/>
    <property type="project" value="TreeGrafter"/>
</dbReference>
<organism evidence="7 8">
    <name type="scientific">Desulfosalsimonas propionicica</name>
    <dbReference type="NCBI Taxonomy" id="332175"/>
    <lineage>
        <taxon>Bacteria</taxon>
        <taxon>Pseudomonadati</taxon>
        <taxon>Thermodesulfobacteriota</taxon>
        <taxon>Desulfobacteria</taxon>
        <taxon>Desulfobacterales</taxon>
        <taxon>Desulfosalsimonadaceae</taxon>
        <taxon>Desulfosalsimonas</taxon>
    </lineage>
</organism>
<feature type="region of interest" description="Phosphopantothenoylcysteine decarboxylase" evidence="3">
    <location>
        <begin position="1"/>
        <end position="193"/>
    </location>
</feature>
<dbReference type="GO" id="GO:0010181">
    <property type="term" value="F:FMN binding"/>
    <property type="evidence" value="ECO:0007669"/>
    <property type="project" value="UniProtKB-UniRule"/>
</dbReference>
<keyword evidence="3 4" id="KW-0285">Flavoprotein</keyword>
<feature type="region of interest" description="Phosphopantothenate--cysteine ligase" evidence="3">
    <location>
        <begin position="194"/>
        <end position="407"/>
    </location>
</feature>
<comment type="function">
    <text evidence="3">Catalyzes two sequential steps in the biosynthesis of coenzyme A. In the first step cysteine is conjugated to 4'-phosphopantothenate to form 4-phosphopantothenoylcysteine. In the second step the latter compound is decarboxylated to form 4'-phosphopantotheine.</text>
</comment>
<dbReference type="PANTHER" id="PTHR14359">
    <property type="entry name" value="HOMO-OLIGOMERIC FLAVIN CONTAINING CYS DECARBOXYLASE FAMILY"/>
    <property type="match status" value="1"/>
</dbReference>
<comment type="pathway">
    <text evidence="3 4">Cofactor biosynthesis; coenzyme A biosynthesis; CoA from (R)-pantothenate: step 3/5.</text>
</comment>
<dbReference type="GO" id="GO:0015937">
    <property type="term" value="P:coenzyme A biosynthetic process"/>
    <property type="evidence" value="ECO:0007669"/>
    <property type="project" value="UniProtKB-UniRule"/>
</dbReference>
<name>A0A7W0C7Y5_9BACT</name>
<comment type="function">
    <text evidence="4">Catalyzes two steps in the biosynthesis of coenzyme A. In the first step cysteine is conjugated to 4'-phosphopantothenate to form 4-phosphopantothenoylcysteine, in the latter compound is decarboxylated to form 4'-phosphopantotheine.</text>
</comment>
<protein>
    <recommendedName>
        <fullName evidence="3">Coenzyme A biosynthesis bifunctional protein CoaBC</fullName>
    </recommendedName>
    <alternativeName>
        <fullName evidence="3">DNA/pantothenate metabolism flavoprotein</fullName>
    </alternativeName>
    <alternativeName>
        <fullName evidence="3">Phosphopantothenoylcysteine synthetase/decarboxylase</fullName>
        <shortName evidence="3">PPCS-PPCDC</shortName>
    </alternativeName>
    <domain>
        <recommendedName>
            <fullName evidence="3">Phosphopantothenoylcysteine decarboxylase</fullName>
            <shortName evidence="3">PPC decarboxylase</shortName>
            <shortName evidence="3">PPC-DC</shortName>
            <ecNumber evidence="3">4.1.1.36</ecNumber>
        </recommendedName>
        <alternativeName>
            <fullName evidence="3">CoaC</fullName>
        </alternativeName>
    </domain>
    <domain>
        <recommendedName>
            <fullName evidence="3">Phosphopantothenate--cysteine ligase</fullName>
            <ecNumber evidence="3">6.3.2.5</ecNumber>
        </recommendedName>
        <alternativeName>
            <fullName evidence="3">CoaB</fullName>
        </alternativeName>
        <alternativeName>
            <fullName evidence="3">Phosphopantothenoylcysteine synthetase</fullName>
            <shortName evidence="3">PPC synthetase</shortName>
            <shortName evidence="3">PPC-S</shortName>
        </alternativeName>
    </domain>
</protein>
<dbReference type="InterPro" id="IPR007085">
    <property type="entry name" value="DNA/pantothenate-metab_flavo_C"/>
</dbReference>
<dbReference type="Pfam" id="PF04127">
    <property type="entry name" value="DFP"/>
    <property type="match status" value="1"/>
</dbReference>
<keyword evidence="8" id="KW-1185">Reference proteome</keyword>
<proteinExistence type="inferred from homology"/>
<dbReference type="InterPro" id="IPR003382">
    <property type="entry name" value="Flavoprotein"/>
</dbReference>
<evidence type="ECO:0000256" key="1">
    <source>
        <dbReference type="ARBA" id="ARBA00022793"/>
    </source>
</evidence>
<comment type="cofactor">
    <cofactor evidence="3">
        <name>FMN</name>
        <dbReference type="ChEBI" id="CHEBI:58210"/>
    </cofactor>
    <text evidence="3">Binds 1 FMN per subunit.</text>
</comment>
<keyword evidence="1 3" id="KW-0210">Decarboxylase</keyword>
<feature type="binding site" evidence="3">
    <location>
        <position position="345"/>
    </location>
    <ligand>
        <name>CTP</name>
        <dbReference type="ChEBI" id="CHEBI:37563"/>
    </ligand>
</feature>
<keyword evidence="3" id="KW-0479">Metal-binding</keyword>
<dbReference type="EC" id="6.3.2.5" evidence="3"/>
<dbReference type="GO" id="GO:0046872">
    <property type="term" value="F:metal ion binding"/>
    <property type="evidence" value="ECO:0007669"/>
    <property type="project" value="UniProtKB-KW"/>
</dbReference>
<dbReference type="SUPFAM" id="SSF102645">
    <property type="entry name" value="CoaB-like"/>
    <property type="match status" value="1"/>
</dbReference>
<feature type="binding site" evidence="3">
    <location>
        <position position="341"/>
    </location>
    <ligand>
        <name>CTP</name>
        <dbReference type="ChEBI" id="CHEBI:37563"/>
    </ligand>
</feature>
<comment type="catalytic activity">
    <reaction evidence="3 4">
        <text>(R)-4'-phosphopantothenate + L-cysteine + CTP = N-[(R)-4-phosphopantothenoyl]-L-cysteine + CMP + diphosphate + H(+)</text>
        <dbReference type="Rhea" id="RHEA:19397"/>
        <dbReference type="ChEBI" id="CHEBI:10986"/>
        <dbReference type="ChEBI" id="CHEBI:15378"/>
        <dbReference type="ChEBI" id="CHEBI:33019"/>
        <dbReference type="ChEBI" id="CHEBI:35235"/>
        <dbReference type="ChEBI" id="CHEBI:37563"/>
        <dbReference type="ChEBI" id="CHEBI:59458"/>
        <dbReference type="ChEBI" id="CHEBI:60377"/>
        <dbReference type="EC" id="6.3.2.5"/>
    </reaction>
</comment>
<evidence type="ECO:0000259" key="6">
    <source>
        <dbReference type="Pfam" id="PF04127"/>
    </source>
</evidence>
<dbReference type="Gene3D" id="3.40.50.1950">
    <property type="entry name" value="Flavin prenyltransferase-like"/>
    <property type="match status" value="1"/>
</dbReference>
<keyword evidence="3 4" id="KW-0288">FMN</keyword>
<feature type="binding site" evidence="3">
    <location>
        <position position="292"/>
    </location>
    <ligand>
        <name>CTP</name>
        <dbReference type="ChEBI" id="CHEBI:37563"/>
    </ligand>
</feature>
<dbReference type="RefSeq" id="WP_181550447.1">
    <property type="nucleotide sequence ID" value="NZ_JACDUS010000002.1"/>
</dbReference>
<dbReference type="HAMAP" id="MF_02225">
    <property type="entry name" value="CoaBC"/>
    <property type="match status" value="1"/>
</dbReference>
<feature type="domain" description="DNA/pantothenate metabolism flavoprotein C-terminal" evidence="6">
    <location>
        <begin position="191"/>
        <end position="398"/>
    </location>
</feature>
<dbReference type="Gene3D" id="3.40.50.10300">
    <property type="entry name" value="CoaB-like"/>
    <property type="match status" value="1"/>
</dbReference>
<dbReference type="GO" id="GO:0015941">
    <property type="term" value="P:pantothenate catabolic process"/>
    <property type="evidence" value="ECO:0007669"/>
    <property type="project" value="InterPro"/>
</dbReference>
<comment type="catalytic activity">
    <reaction evidence="3 4">
        <text>N-[(R)-4-phosphopantothenoyl]-L-cysteine + H(+) = (R)-4'-phosphopantetheine + CO2</text>
        <dbReference type="Rhea" id="RHEA:16793"/>
        <dbReference type="ChEBI" id="CHEBI:15378"/>
        <dbReference type="ChEBI" id="CHEBI:16526"/>
        <dbReference type="ChEBI" id="CHEBI:59458"/>
        <dbReference type="ChEBI" id="CHEBI:61723"/>
        <dbReference type="EC" id="4.1.1.36"/>
    </reaction>
</comment>